<gene>
    <name evidence="5" type="ORF">HOLleu_21023</name>
</gene>
<evidence type="ECO:0000256" key="1">
    <source>
        <dbReference type="ARBA" id="ARBA00022692"/>
    </source>
</evidence>
<dbReference type="PROSITE" id="PS50835">
    <property type="entry name" value="IG_LIKE"/>
    <property type="match status" value="1"/>
</dbReference>
<sequence length="245" mass="27569">MKHYQSLLSDTWTFLTYLVLICVHTEQHLLVKWERSEEGGDVVIAAYRFSQRTTQYSGDDDRYTLTFDQNKDTSIATLVISNVALDDIGDYKCELFGVSTSSATVRLEVLVPPEEVAIIDSRTNTEIFDGGILRVTSGQPTLITCLTHFSGTRPATELVWRSQDNMVETSSMSSVVESPAEPRLEQTTSKMNFTVDVTAHGKWVECQANHDGLQQPLRTRLTLDVDGMVYIYIVVEQISILESKF</sequence>
<dbReference type="EMBL" id="JAIZAY010000010">
    <property type="protein sequence ID" value="KAJ8034261.1"/>
    <property type="molecule type" value="Genomic_DNA"/>
</dbReference>
<reference evidence="5" key="1">
    <citation type="submission" date="2021-10" db="EMBL/GenBank/DDBJ databases">
        <title>Tropical sea cucumber genome reveals ecological adaptation and Cuvierian tubules defense mechanism.</title>
        <authorList>
            <person name="Chen T."/>
        </authorList>
    </citation>
    <scope>NUCLEOTIDE SEQUENCE</scope>
    <source>
        <strain evidence="5">Nanhai2018</strain>
        <tissue evidence="5">Muscle</tissue>
    </source>
</reference>
<keyword evidence="6" id="KW-1185">Reference proteome</keyword>
<evidence type="ECO:0000313" key="5">
    <source>
        <dbReference type="EMBL" id="KAJ8034261.1"/>
    </source>
</evidence>
<dbReference type="InterPro" id="IPR013106">
    <property type="entry name" value="Ig_V-set"/>
</dbReference>
<dbReference type="SUPFAM" id="SSF48726">
    <property type="entry name" value="Immunoglobulin"/>
    <property type="match status" value="2"/>
</dbReference>
<keyword evidence="3" id="KW-1015">Disulfide bond</keyword>
<dbReference type="Proteomes" id="UP001152320">
    <property type="component" value="Chromosome 10"/>
</dbReference>
<dbReference type="AlphaFoldDB" id="A0A9Q1H6J0"/>
<dbReference type="Gene3D" id="2.60.40.10">
    <property type="entry name" value="Immunoglobulins"/>
    <property type="match status" value="2"/>
</dbReference>
<accession>A0A9Q1H6J0</accession>
<comment type="caution">
    <text evidence="5">The sequence shown here is derived from an EMBL/GenBank/DDBJ whole genome shotgun (WGS) entry which is preliminary data.</text>
</comment>
<evidence type="ECO:0000259" key="4">
    <source>
        <dbReference type="PROSITE" id="PS50835"/>
    </source>
</evidence>
<dbReference type="OrthoDB" id="5359219at2759"/>
<dbReference type="PANTHER" id="PTHR45889:SF8">
    <property type="entry name" value="IG-LIKE DOMAIN-CONTAINING PROTEIN"/>
    <property type="match status" value="1"/>
</dbReference>
<evidence type="ECO:0000313" key="6">
    <source>
        <dbReference type="Proteomes" id="UP001152320"/>
    </source>
</evidence>
<dbReference type="Pfam" id="PF07686">
    <property type="entry name" value="V-set"/>
    <property type="match status" value="1"/>
</dbReference>
<dbReference type="InterPro" id="IPR013162">
    <property type="entry name" value="CD80_C2-set"/>
</dbReference>
<feature type="domain" description="Ig-like" evidence="4">
    <location>
        <begin position="18"/>
        <end position="106"/>
    </location>
</feature>
<keyword evidence="2" id="KW-1133">Transmembrane helix</keyword>
<evidence type="ECO:0000256" key="3">
    <source>
        <dbReference type="ARBA" id="ARBA00023157"/>
    </source>
</evidence>
<keyword evidence="2" id="KW-0472">Membrane</keyword>
<dbReference type="InterPro" id="IPR013783">
    <property type="entry name" value="Ig-like_fold"/>
</dbReference>
<proteinExistence type="predicted"/>
<protein>
    <submittedName>
        <fullName evidence="5">Cell adhesion molecule 2</fullName>
    </submittedName>
</protein>
<keyword evidence="1" id="KW-0812">Transmembrane</keyword>
<dbReference type="Pfam" id="PF08205">
    <property type="entry name" value="C2-set_2"/>
    <property type="match status" value="1"/>
</dbReference>
<dbReference type="PANTHER" id="PTHR45889">
    <property type="entry name" value="IG-LIKE DOMAIN-CONTAINING PROTEIN"/>
    <property type="match status" value="1"/>
</dbReference>
<evidence type="ECO:0000256" key="2">
    <source>
        <dbReference type="ARBA" id="ARBA00022989"/>
    </source>
</evidence>
<dbReference type="InterPro" id="IPR007110">
    <property type="entry name" value="Ig-like_dom"/>
</dbReference>
<name>A0A9Q1H6J0_HOLLE</name>
<organism evidence="5 6">
    <name type="scientific">Holothuria leucospilota</name>
    <name type="common">Black long sea cucumber</name>
    <name type="synonym">Mertensiothuria leucospilota</name>
    <dbReference type="NCBI Taxonomy" id="206669"/>
    <lineage>
        <taxon>Eukaryota</taxon>
        <taxon>Metazoa</taxon>
        <taxon>Echinodermata</taxon>
        <taxon>Eleutherozoa</taxon>
        <taxon>Echinozoa</taxon>
        <taxon>Holothuroidea</taxon>
        <taxon>Aspidochirotacea</taxon>
        <taxon>Aspidochirotida</taxon>
        <taxon>Holothuriidae</taxon>
        <taxon>Holothuria</taxon>
    </lineage>
</organism>
<dbReference type="InterPro" id="IPR036179">
    <property type="entry name" value="Ig-like_dom_sf"/>
</dbReference>